<evidence type="ECO:0000313" key="3">
    <source>
        <dbReference type="Proteomes" id="UP000680839"/>
    </source>
</evidence>
<dbReference type="AlphaFoldDB" id="A0A975NHN7"/>
<dbReference type="Proteomes" id="UP000680839">
    <property type="component" value="Chromosome"/>
</dbReference>
<reference evidence="2" key="1">
    <citation type="submission" date="2021-06" db="EMBL/GenBank/DDBJ databases">
        <title>Bradyrhizobium sp. S2-20-1 Genome sequencing.</title>
        <authorList>
            <person name="Jin L."/>
        </authorList>
    </citation>
    <scope>NUCLEOTIDE SEQUENCE</scope>
    <source>
        <strain evidence="2">S2-20-1</strain>
    </source>
</reference>
<feature type="compositionally biased region" description="Basic residues" evidence="1">
    <location>
        <begin position="293"/>
        <end position="303"/>
    </location>
</feature>
<dbReference type="EMBL" id="CP076134">
    <property type="protein sequence ID" value="QWG15338.1"/>
    <property type="molecule type" value="Genomic_DNA"/>
</dbReference>
<dbReference type="InterPro" id="IPR025506">
    <property type="entry name" value="Abi_alpha"/>
</dbReference>
<proteinExistence type="predicted"/>
<organism evidence="2 3">
    <name type="scientific">Bradyrhizobium sediminis</name>
    <dbReference type="NCBI Taxonomy" id="2840469"/>
    <lineage>
        <taxon>Bacteria</taxon>
        <taxon>Pseudomonadati</taxon>
        <taxon>Pseudomonadota</taxon>
        <taxon>Alphaproteobacteria</taxon>
        <taxon>Hyphomicrobiales</taxon>
        <taxon>Nitrobacteraceae</taxon>
        <taxon>Bradyrhizobium</taxon>
    </lineage>
</organism>
<protein>
    <submittedName>
        <fullName evidence="2">DUF4393 domain-containing protein</fullName>
    </submittedName>
</protein>
<accession>A0A975NHN7</accession>
<sequence>MLAAGMSSTIAKALSKAISPLTGEVTKELSGYLGDQIRFMRWKSAIHIVKRARLFCDEENLAPERIPVKFLVPFLEGASFEDVESDQSIADMWSSLLGAAVTGYQARHAVYVDILKKLSTKEASYFRSLHSLIMKEEIYQDDGFDPDMWSSNDRQDQIDLFVSSFEREGGQILKMYREGDFIPTEPYDQLMNSLMGHCIRTDVIPLAYDLGFYQSEGWTNGIGSPFKQSEEHIEAIFNLVALGLMEKFDVAAWYPKRHQVGKWAIRGTCSFAILTSLGFDFMKACMREELKSPKGKKARRTSPAKKVSNPK</sequence>
<dbReference type="Pfam" id="PF14337">
    <property type="entry name" value="Abi_alpha"/>
    <property type="match status" value="1"/>
</dbReference>
<evidence type="ECO:0000313" key="2">
    <source>
        <dbReference type="EMBL" id="QWG15338.1"/>
    </source>
</evidence>
<evidence type="ECO:0000256" key="1">
    <source>
        <dbReference type="SAM" id="MobiDB-lite"/>
    </source>
</evidence>
<name>A0A975NHN7_9BRAD</name>
<gene>
    <name evidence="2" type="ORF">KMZ29_12140</name>
</gene>
<feature type="region of interest" description="Disordered" evidence="1">
    <location>
        <begin position="291"/>
        <end position="311"/>
    </location>
</feature>
<dbReference type="RefSeq" id="WP_215623863.1">
    <property type="nucleotide sequence ID" value="NZ_CP076134.1"/>
</dbReference>